<dbReference type="AlphaFoldDB" id="A0A0C9WWV2"/>
<evidence type="ECO:0000256" key="1">
    <source>
        <dbReference type="SAM" id="MobiDB-lite"/>
    </source>
</evidence>
<sequence length="112" mass="13104">MSALLVLRYKPNFMWRMQYIHSILCLRSGLLTSTQHTYNDYRRRTIYYPRMGNSAPGPYHSQESVTRGNGDGEPDTIYLYLIHPTSNLITQDNLSKFERKVRTRQPARPPAL</sequence>
<name>A0A0C9WWV2_9AGAR</name>
<keyword evidence="3" id="KW-1185">Reference proteome</keyword>
<reference evidence="2 3" key="1">
    <citation type="submission" date="2014-04" db="EMBL/GenBank/DDBJ databases">
        <authorList>
            <consortium name="DOE Joint Genome Institute"/>
            <person name="Kuo A."/>
            <person name="Kohler A."/>
            <person name="Nagy L.G."/>
            <person name="Floudas D."/>
            <person name="Copeland A."/>
            <person name="Barry K.W."/>
            <person name="Cichocki N."/>
            <person name="Veneault-Fourrey C."/>
            <person name="LaButti K."/>
            <person name="Lindquist E.A."/>
            <person name="Lipzen A."/>
            <person name="Lundell T."/>
            <person name="Morin E."/>
            <person name="Murat C."/>
            <person name="Sun H."/>
            <person name="Tunlid A."/>
            <person name="Henrissat B."/>
            <person name="Grigoriev I.V."/>
            <person name="Hibbett D.S."/>
            <person name="Martin F."/>
            <person name="Nordberg H.P."/>
            <person name="Cantor M.N."/>
            <person name="Hua S.X."/>
        </authorList>
    </citation>
    <scope>NUCLEOTIDE SEQUENCE [LARGE SCALE GENOMIC DNA]</scope>
    <source>
        <strain evidence="2 3">LaAM-08-1</strain>
    </source>
</reference>
<reference evidence="3" key="2">
    <citation type="submission" date="2015-01" db="EMBL/GenBank/DDBJ databases">
        <title>Evolutionary Origins and Diversification of the Mycorrhizal Mutualists.</title>
        <authorList>
            <consortium name="DOE Joint Genome Institute"/>
            <consortium name="Mycorrhizal Genomics Consortium"/>
            <person name="Kohler A."/>
            <person name="Kuo A."/>
            <person name="Nagy L.G."/>
            <person name="Floudas D."/>
            <person name="Copeland A."/>
            <person name="Barry K.W."/>
            <person name="Cichocki N."/>
            <person name="Veneault-Fourrey C."/>
            <person name="LaButti K."/>
            <person name="Lindquist E.A."/>
            <person name="Lipzen A."/>
            <person name="Lundell T."/>
            <person name="Morin E."/>
            <person name="Murat C."/>
            <person name="Riley R."/>
            <person name="Ohm R."/>
            <person name="Sun H."/>
            <person name="Tunlid A."/>
            <person name="Henrissat B."/>
            <person name="Grigoriev I.V."/>
            <person name="Hibbett D.S."/>
            <person name="Martin F."/>
        </authorList>
    </citation>
    <scope>NUCLEOTIDE SEQUENCE [LARGE SCALE GENOMIC DNA]</scope>
    <source>
        <strain evidence="3">LaAM-08-1</strain>
    </source>
</reference>
<accession>A0A0C9WWV2</accession>
<gene>
    <name evidence="2" type="ORF">K443DRAFT_681760</name>
</gene>
<dbReference type="EMBL" id="KN838701">
    <property type="protein sequence ID" value="KIJ97105.1"/>
    <property type="molecule type" value="Genomic_DNA"/>
</dbReference>
<dbReference type="HOGENOM" id="CLU_2146256_0_0_1"/>
<protein>
    <submittedName>
        <fullName evidence="2">Uncharacterized protein</fullName>
    </submittedName>
</protein>
<organism evidence="2 3">
    <name type="scientific">Laccaria amethystina LaAM-08-1</name>
    <dbReference type="NCBI Taxonomy" id="1095629"/>
    <lineage>
        <taxon>Eukaryota</taxon>
        <taxon>Fungi</taxon>
        <taxon>Dikarya</taxon>
        <taxon>Basidiomycota</taxon>
        <taxon>Agaricomycotina</taxon>
        <taxon>Agaricomycetes</taxon>
        <taxon>Agaricomycetidae</taxon>
        <taxon>Agaricales</taxon>
        <taxon>Agaricineae</taxon>
        <taxon>Hydnangiaceae</taxon>
        <taxon>Laccaria</taxon>
    </lineage>
</organism>
<proteinExistence type="predicted"/>
<dbReference type="Proteomes" id="UP000054477">
    <property type="component" value="Unassembled WGS sequence"/>
</dbReference>
<feature type="region of interest" description="Disordered" evidence="1">
    <location>
        <begin position="52"/>
        <end position="71"/>
    </location>
</feature>
<evidence type="ECO:0000313" key="3">
    <source>
        <dbReference type="Proteomes" id="UP000054477"/>
    </source>
</evidence>
<evidence type="ECO:0000313" key="2">
    <source>
        <dbReference type="EMBL" id="KIJ97105.1"/>
    </source>
</evidence>